<evidence type="ECO:0008006" key="3">
    <source>
        <dbReference type="Google" id="ProtNLM"/>
    </source>
</evidence>
<dbReference type="AlphaFoldDB" id="A0A2T4HMX1"/>
<reference evidence="1 2" key="1">
    <citation type="submission" date="2017-11" db="EMBL/GenBank/DDBJ databases">
        <title>Sphingomonas oleivorans sp. nov., isolated from oil-contaminated soil.</title>
        <authorList>
            <person name="Wang L."/>
            <person name="Chen L."/>
        </authorList>
    </citation>
    <scope>NUCLEOTIDE SEQUENCE [LARGE SCALE GENOMIC DNA]</scope>
    <source>
        <strain evidence="1 2">K101</strain>
    </source>
</reference>
<name>A0A2T4HMX1_9SPHN</name>
<sequence length="151" mass="15827">MIIFDFAGFAGGVMTPSPNIIASTELVSSVYPDPGGVLPVPGYPDDPNILNLVFTWVGPPFQASGGPFPDLEFAGLSALSTYSGVKLTGYSARAVTNNGTATGLPAYNVGEVGAPTVPEPRTWAMMLVGFMAVGHVLRQRGTRRGRRVQTV</sequence>
<keyword evidence="2" id="KW-1185">Reference proteome</keyword>
<gene>
    <name evidence="1" type="ORF">CV103_19405</name>
</gene>
<dbReference type="NCBIfam" id="NF035944">
    <property type="entry name" value="PEPxxWA-CTERM"/>
    <property type="match status" value="1"/>
</dbReference>
<accession>A0A2T4HMX1</accession>
<organism evidence="1 2">
    <name type="scientific">Edaphosphingomonas fennica</name>
    <dbReference type="NCBI Taxonomy" id="114404"/>
    <lineage>
        <taxon>Bacteria</taxon>
        <taxon>Pseudomonadati</taxon>
        <taxon>Pseudomonadota</taxon>
        <taxon>Alphaproteobacteria</taxon>
        <taxon>Sphingomonadales</taxon>
        <taxon>Rhizorhabdaceae</taxon>
        <taxon>Edaphosphingomonas</taxon>
    </lineage>
</organism>
<evidence type="ECO:0000313" key="1">
    <source>
        <dbReference type="EMBL" id="PTD17161.1"/>
    </source>
</evidence>
<dbReference type="EMBL" id="PHHF01000076">
    <property type="protein sequence ID" value="PTD17161.1"/>
    <property type="molecule type" value="Genomic_DNA"/>
</dbReference>
<dbReference type="Proteomes" id="UP000241206">
    <property type="component" value="Unassembled WGS sequence"/>
</dbReference>
<dbReference type="RefSeq" id="WP_070933738.1">
    <property type="nucleotide sequence ID" value="NZ_PHHF01000076.1"/>
</dbReference>
<evidence type="ECO:0000313" key="2">
    <source>
        <dbReference type="Proteomes" id="UP000241206"/>
    </source>
</evidence>
<protein>
    <recommendedName>
        <fullName evidence="3">PEP-CTERM protein-sorting domain-containing protein</fullName>
    </recommendedName>
</protein>
<comment type="caution">
    <text evidence="1">The sequence shown here is derived from an EMBL/GenBank/DDBJ whole genome shotgun (WGS) entry which is preliminary data.</text>
</comment>
<proteinExistence type="predicted"/>